<evidence type="ECO:0000256" key="6">
    <source>
        <dbReference type="ARBA" id="ARBA00023324"/>
    </source>
</evidence>
<dbReference type="FunFam" id="1.10.520.10:FF:000002">
    <property type="entry name" value="Catalase-peroxidase"/>
    <property type="match status" value="1"/>
</dbReference>
<evidence type="ECO:0000256" key="4">
    <source>
        <dbReference type="ARBA" id="ARBA00023002"/>
    </source>
</evidence>
<evidence type="ECO:0000259" key="15">
    <source>
        <dbReference type="PROSITE" id="PS50873"/>
    </source>
</evidence>
<dbReference type="NCBIfam" id="NF011635">
    <property type="entry name" value="PRK15061.1"/>
    <property type="match status" value="1"/>
</dbReference>
<dbReference type="Gene3D" id="1.10.420.10">
    <property type="entry name" value="Peroxidase, domain 2"/>
    <property type="match status" value="2"/>
</dbReference>
<dbReference type="InterPro" id="IPR000763">
    <property type="entry name" value="Catalase_peroxidase"/>
</dbReference>
<evidence type="ECO:0000313" key="17">
    <source>
        <dbReference type="Proteomes" id="UP000856143"/>
    </source>
</evidence>
<reference evidence="16" key="1">
    <citation type="journal article" date="2018" name="Genome Biol.">
        <title>SKESA: strategic k-mer extension for scrupulous assemblies.</title>
        <authorList>
            <person name="Souvorov A."/>
            <person name="Agarwala R."/>
            <person name="Lipman D.J."/>
        </authorList>
    </citation>
    <scope>NUCLEOTIDE SEQUENCE</scope>
    <source>
        <strain evidence="16">R404</strain>
    </source>
</reference>
<keyword evidence="3 12" id="KW-0479">Metal-binding</keyword>
<dbReference type="EC" id="1.11.1.21" evidence="10 12"/>
<keyword evidence="2 12" id="KW-0349">Heme</keyword>
<proteinExistence type="inferred from homology"/>
<evidence type="ECO:0000256" key="7">
    <source>
        <dbReference type="ARBA" id="ARBA00049145"/>
    </source>
</evidence>
<dbReference type="InterPro" id="IPR002016">
    <property type="entry name" value="Haem_peroxidase"/>
</dbReference>
<dbReference type="SUPFAM" id="SSF48113">
    <property type="entry name" value="Heme-dependent peroxidases"/>
    <property type="match status" value="2"/>
</dbReference>
<protein>
    <recommendedName>
        <fullName evidence="11 12">Catalase-peroxidase</fullName>
        <shortName evidence="12">CP</shortName>
        <ecNumber evidence="10 12">1.11.1.21</ecNumber>
    </recommendedName>
    <alternativeName>
        <fullName evidence="12">Peroxidase/catalase</fullName>
    </alternativeName>
</protein>
<comment type="subunit">
    <text evidence="12">Homodimer or homotetramer.</text>
</comment>
<dbReference type="GO" id="GO:0070301">
    <property type="term" value="P:cellular response to hydrogen peroxide"/>
    <property type="evidence" value="ECO:0007669"/>
    <property type="project" value="TreeGrafter"/>
</dbReference>
<dbReference type="PANTHER" id="PTHR30555">
    <property type="entry name" value="HYDROPEROXIDASE I, BIFUNCTIONAL CATALASE-PEROXIDASE"/>
    <property type="match status" value="1"/>
</dbReference>
<dbReference type="HAMAP" id="MF_01961">
    <property type="entry name" value="Catal_peroxid"/>
    <property type="match status" value="1"/>
</dbReference>
<feature type="site" description="Transition state stabilizer" evidence="12">
    <location>
        <position position="108"/>
    </location>
</feature>
<dbReference type="CDD" id="cd08200">
    <property type="entry name" value="catalase_peroxidase_2"/>
    <property type="match status" value="1"/>
</dbReference>
<comment type="catalytic activity">
    <reaction evidence="8 12 13">
        <text>H2O2 + AH2 = A + 2 H2O</text>
        <dbReference type="Rhea" id="RHEA:30275"/>
        <dbReference type="ChEBI" id="CHEBI:13193"/>
        <dbReference type="ChEBI" id="CHEBI:15377"/>
        <dbReference type="ChEBI" id="CHEBI:16240"/>
        <dbReference type="ChEBI" id="CHEBI:17499"/>
        <dbReference type="EC" id="1.11.1.21"/>
    </reaction>
</comment>
<dbReference type="GO" id="GO:0020037">
    <property type="term" value="F:heme binding"/>
    <property type="evidence" value="ECO:0007669"/>
    <property type="project" value="InterPro"/>
</dbReference>
<evidence type="ECO:0000256" key="9">
    <source>
        <dbReference type="ARBA" id="ARBA00060838"/>
    </source>
</evidence>
<feature type="region of interest" description="Disordered" evidence="14">
    <location>
        <begin position="1"/>
        <end position="43"/>
    </location>
</feature>
<comment type="similarity">
    <text evidence="9 12 13">Belongs to the peroxidase family. Peroxidase/catalase subfamily.</text>
</comment>
<accession>A0AAN5L7X7</accession>
<feature type="cross-link" description="Tryptophyl-tyrosyl-methioninium (Tyr-Met) (with Trp-111)" evidence="12">
    <location>
        <begin position="232"/>
        <end position="258"/>
    </location>
</feature>
<dbReference type="Pfam" id="PF00141">
    <property type="entry name" value="peroxidase"/>
    <property type="match status" value="2"/>
</dbReference>
<keyword evidence="5 12" id="KW-0408">Iron</keyword>
<evidence type="ECO:0000256" key="14">
    <source>
        <dbReference type="SAM" id="MobiDB-lite"/>
    </source>
</evidence>
<evidence type="ECO:0000256" key="8">
    <source>
        <dbReference type="ARBA" id="ARBA00051651"/>
    </source>
</evidence>
<reference evidence="16" key="2">
    <citation type="submission" date="2020-11" db="EMBL/GenBank/DDBJ databases">
        <authorList>
            <consortium name="NCBI Pathogen Detection Project"/>
        </authorList>
    </citation>
    <scope>NUCLEOTIDE SEQUENCE</scope>
    <source>
        <strain evidence="16">R404</strain>
    </source>
</reference>
<comment type="cofactor">
    <cofactor evidence="12">
        <name>heme b</name>
        <dbReference type="ChEBI" id="CHEBI:60344"/>
    </cofactor>
    <text evidence="12">Binds 1 heme b (iron(II)-protoporphyrin IX) group per dimer.</text>
</comment>
<evidence type="ECO:0000256" key="2">
    <source>
        <dbReference type="ARBA" id="ARBA00022617"/>
    </source>
</evidence>
<keyword evidence="1 12" id="KW-0575">Peroxidase</keyword>
<evidence type="ECO:0000256" key="12">
    <source>
        <dbReference type="HAMAP-Rule" id="MF_01961"/>
    </source>
</evidence>
<evidence type="ECO:0000256" key="11">
    <source>
        <dbReference type="ARBA" id="ARBA00074141"/>
    </source>
</evidence>
<dbReference type="Proteomes" id="UP000856143">
    <property type="component" value="Unassembled WGS sequence"/>
</dbReference>
<comment type="function">
    <text evidence="12">Bifunctional enzyme with both catalase and broad-spectrum peroxidase activity.</text>
</comment>
<keyword evidence="4 12" id="KW-0560">Oxidoreductase</keyword>
<keyword evidence="6 12" id="KW-0376">Hydrogen peroxide</keyword>
<evidence type="ECO:0000256" key="10">
    <source>
        <dbReference type="ARBA" id="ARBA00067012"/>
    </source>
</evidence>
<dbReference type="Gene3D" id="1.10.520.10">
    <property type="match status" value="2"/>
</dbReference>
<dbReference type="EMBL" id="DACSEO010000018">
    <property type="protein sequence ID" value="HAT1681326.1"/>
    <property type="molecule type" value="Genomic_DNA"/>
</dbReference>
<comment type="catalytic activity">
    <reaction evidence="7 12 13">
        <text>2 H2O2 = O2 + 2 H2O</text>
        <dbReference type="Rhea" id="RHEA:20309"/>
        <dbReference type="ChEBI" id="CHEBI:15377"/>
        <dbReference type="ChEBI" id="CHEBI:15379"/>
        <dbReference type="ChEBI" id="CHEBI:16240"/>
        <dbReference type="EC" id="1.11.1.21"/>
    </reaction>
</comment>
<dbReference type="InterPro" id="IPR010255">
    <property type="entry name" value="Haem_peroxidase_sf"/>
</dbReference>
<dbReference type="NCBIfam" id="TIGR00198">
    <property type="entry name" value="cat_per_HPI"/>
    <property type="match status" value="1"/>
</dbReference>
<comment type="PTM">
    <text evidence="12">Formation of the three residue Trp-Tyr-Met cross-link is important for the catalase, but not the peroxidase activity of the enzyme.</text>
</comment>
<evidence type="ECO:0000313" key="16">
    <source>
        <dbReference type="EMBL" id="HAT1681326.1"/>
    </source>
</evidence>
<organism evidence="16 17">
    <name type="scientific">Klebsiella oxytoca</name>
    <dbReference type="NCBI Taxonomy" id="571"/>
    <lineage>
        <taxon>Bacteria</taxon>
        <taxon>Pseudomonadati</taxon>
        <taxon>Pseudomonadota</taxon>
        <taxon>Gammaproteobacteria</taxon>
        <taxon>Enterobacterales</taxon>
        <taxon>Enterobacteriaceae</taxon>
        <taxon>Klebsiella/Raoultella group</taxon>
        <taxon>Klebsiella</taxon>
    </lineage>
</organism>
<sequence length="731" mass="79721">MSTSNDPSNTPSAGKCPFHAETPTPTPTPTQSAGGGTGNRDWWPNQLRVDLLNQHSNRSNPLGENFNYREEFKKLDYSALKADLHALLNDSQEWWPADWGSYIGLFIRMAWHGAGTYRTVDGRGGAGRGQQRFAPLNSWPDNVSLDKARRLLWPIKQKYGQKISWADLYMLAGNVALENSGFRTFGFGAGREDVWEPDLDVDWGNETEWLAHRHPESLNQQAIGATEMGLIYVNPEGPNASGDPLSAAAAIRATFGNMAMNDEEIVALIAGGHTLGKTHGAAVTTHVGAEPEAAPIEAQGLGWANSYNSGAGADAITSGLEVVWTQTPTQWSNYFLENLYKYEWVQTRSPAGAIQFEAKDGPEIIPDPFNPEIKRKPTMLVTDLTLRFDPEFDKICRRFLNDPQAFNEAFARAWFKLIHRDMGPKSRYMGPEVPREDLIWQDPLPAAIHNPGAEDIAALKTAIADAGLSVSELVSVAWASASTFRGGDKRGGANGARLALEPQNAWPVNAIATRVLPTLQAIQQASGKASLADIIVLAGVVGIEQAAAAAGVQVSVPFAPGRVDARQDQTDVEAMDLLQPLADGFRNYRRIGGGISTETLLIDKAQQLTLTAPEMTVLVGGLRVLGANFDGSRHGVFTDRVGVLSNDFFVNLLDMGTVWKAADEHAELFIGRDRKSGEEKYTATRVDLVFGSNSVLRALAEVYACSDARQKFVSDFVAAWTKVMNLDRFDL</sequence>
<dbReference type="AlphaFoldDB" id="A0AAN5L7X7"/>
<dbReference type="PANTHER" id="PTHR30555:SF0">
    <property type="entry name" value="CATALASE-PEROXIDASE"/>
    <property type="match status" value="1"/>
</dbReference>
<comment type="caution">
    <text evidence="16">The sequence shown here is derived from an EMBL/GenBank/DDBJ whole genome shotgun (WGS) entry which is preliminary data.</text>
</comment>
<gene>
    <name evidence="12 16" type="primary">katG</name>
    <name evidence="16" type="ORF">I8Y21_001976</name>
</gene>
<feature type="binding site" description="axial binding residue" evidence="12">
    <location>
        <position position="273"/>
    </location>
    <ligand>
        <name>heme b</name>
        <dbReference type="ChEBI" id="CHEBI:60344"/>
    </ligand>
    <ligandPart>
        <name>Fe</name>
        <dbReference type="ChEBI" id="CHEBI:18248"/>
    </ligandPart>
</feature>
<name>A0AAN5L7X7_KLEOX</name>
<dbReference type="FunFam" id="1.10.420.10:FF:000002">
    <property type="entry name" value="Catalase-peroxidase"/>
    <property type="match status" value="1"/>
</dbReference>
<evidence type="ECO:0000256" key="1">
    <source>
        <dbReference type="ARBA" id="ARBA00022559"/>
    </source>
</evidence>
<dbReference type="GO" id="GO:0005829">
    <property type="term" value="C:cytosol"/>
    <property type="evidence" value="ECO:0007669"/>
    <property type="project" value="TreeGrafter"/>
</dbReference>
<feature type="domain" description="Plant heme peroxidase family profile" evidence="15">
    <location>
        <begin position="145"/>
        <end position="417"/>
    </location>
</feature>
<dbReference type="PRINTS" id="PR00460">
    <property type="entry name" value="BPEROXIDASE"/>
</dbReference>
<dbReference type="GO" id="GO:0004096">
    <property type="term" value="F:catalase activity"/>
    <property type="evidence" value="ECO:0007669"/>
    <property type="project" value="UniProtKB-UniRule"/>
</dbReference>
<evidence type="ECO:0000256" key="3">
    <source>
        <dbReference type="ARBA" id="ARBA00022723"/>
    </source>
</evidence>
<evidence type="ECO:0000256" key="5">
    <source>
        <dbReference type="ARBA" id="ARBA00023004"/>
    </source>
</evidence>
<dbReference type="PROSITE" id="PS50873">
    <property type="entry name" value="PEROXIDASE_4"/>
    <property type="match status" value="1"/>
</dbReference>
<dbReference type="GO" id="GO:0046872">
    <property type="term" value="F:metal ion binding"/>
    <property type="evidence" value="ECO:0007669"/>
    <property type="project" value="UniProtKB-KW"/>
</dbReference>
<feature type="compositionally biased region" description="Polar residues" evidence="14">
    <location>
        <begin position="1"/>
        <end position="12"/>
    </location>
</feature>
<feature type="active site" description="Proton acceptor" evidence="12">
    <location>
        <position position="112"/>
    </location>
</feature>
<feature type="cross-link" description="Tryptophyl-tyrosyl-methioninium (Trp-Tyr) (with Met-258)" evidence="12">
    <location>
        <begin position="111"/>
        <end position="232"/>
    </location>
</feature>
<evidence type="ECO:0000256" key="13">
    <source>
        <dbReference type="RuleBase" id="RU003451"/>
    </source>
</evidence>
<dbReference type="PRINTS" id="PR00458">
    <property type="entry name" value="PEROXIDASE"/>
</dbReference>
<dbReference type="FunFam" id="1.10.420.10:FF:000004">
    <property type="entry name" value="Catalase-peroxidase"/>
    <property type="match status" value="1"/>
</dbReference>
<dbReference type="GO" id="GO:0042744">
    <property type="term" value="P:hydrogen peroxide catabolic process"/>
    <property type="evidence" value="ECO:0007669"/>
    <property type="project" value="UniProtKB-KW"/>
</dbReference>